<dbReference type="PANTHER" id="PTHR31087:SF59">
    <property type="entry name" value="PROTEIN LURP-ONE-RELATED 4"/>
    <property type="match status" value="1"/>
</dbReference>
<organism evidence="2 3">
    <name type="scientific">Stylosanthes scabra</name>
    <dbReference type="NCBI Taxonomy" id="79078"/>
    <lineage>
        <taxon>Eukaryota</taxon>
        <taxon>Viridiplantae</taxon>
        <taxon>Streptophyta</taxon>
        <taxon>Embryophyta</taxon>
        <taxon>Tracheophyta</taxon>
        <taxon>Spermatophyta</taxon>
        <taxon>Magnoliopsida</taxon>
        <taxon>eudicotyledons</taxon>
        <taxon>Gunneridae</taxon>
        <taxon>Pentapetalae</taxon>
        <taxon>rosids</taxon>
        <taxon>fabids</taxon>
        <taxon>Fabales</taxon>
        <taxon>Fabaceae</taxon>
        <taxon>Papilionoideae</taxon>
        <taxon>50 kb inversion clade</taxon>
        <taxon>dalbergioids sensu lato</taxon>
        <taxon>Dalbergieae</taxon>
        <taxon>Pterocarpus clade</taxon>
        <taxon>Stylosanthes</taxon>
    </lineage>
</organism>
<evidence type="ECO:0008006" key="4">
    <source>
        <dbReference type="Google" id="ProtNLM"/>
    </source>
</evidence>
<sequence length="220" mass="24518">MVMAKIHPQQLAPSNPSLTLSSKGETYTLWMKSLVFHSNGCTVYDSNGNIVYRVDNYDRKGTREVNLMDLRGRVLCTLHKRLVALGRRWEGYRSCNNNSSSSDEEKPWFQVKRCKKKKTKTTMTTTTMKKKREKVACEIRVGCVEYCIVRNSENNNKEGGAAAYRIVNKEGSVIAEAKQKQSASGVVLGNDVLTLDVAPNTDHSLVMALVTAYGLICGAM</sequence>
<protein>
    <recommendedName>
        <fullName evidence="4">Protein LURP-one-related 4</fullName>
    </recommendedName>
</protein>
<dbReference type="InterPro" id="IPR007612">
    <property type="entry name" value="LOR"/>
</dbReference>
<dbReference type="InterPro" id="IPR025659">
    <property type="entry name" value="Tubby-like_C"/>
</dbReference>
<reference evidence="2 3" key="1">
    <citation type="journal article" date="2023" name="Plants (Basel)">
        <title>Bridging the Gap: Combining Genomics and Transcriptomics Approaches to Understand Stylosanthes scabra, an Orphan Legume from the Brazilian Caatinga.</title>
        <authorList>
            <person name="Ferreira-Neto J.R.C."/>
            <person name="da Silva M.D."/>
            <person name="Binneck E."/>
            <person name="de Melo N.F."/>
            <person name="da Silva R.H."/>
            <person name="de Melo A.L.T.M."/>
            <person name="Pandolfi V."/>
            <person name="Bustamante F.O."/>
            <person name="Brasileiro-Vidal A.C."/>
            <person name="Benko-Iseppon A.M."/>
        </authorList>
    </citation>
    <scope>NUCLEOTIDE SEQUENCE [LARGE SCALE GENOMIC DNA]</scope>
    <source>
        <tissue evidence="2">Leaves</tissue>
    </source>
</reference>
<dbReference type="InterPro" id="IPR038595">
    <property type="entry name" value="LOR_sf"/>
</dbReference>
<comment type="caution">
    <text evidence="2">The sequence shown here is derived from an EMBL/GenBank/DDBJ whole genome shotgun (WGS) entry which is preliminary data.</text>
</comment>
<name>A0ABU6Z2C9_9FABA</name>
<comment type="similarity">
    <text evidence="1">Belongs to the LOR family.</text>
</comment>
<evidence type="ECO:0000313" key="2">
    <source>
        <dbReference type="EMBL" id="MED6216664.1"/>
    </source>
</evidence>
<accession>A0ABU6Z2C9</accession>
<keyword evidence="3" id="KW-1185">Reference proteome</keyword>
<dbReference type="PANTHER" id="PTHR31087">
    <property type="match status" value="1"/>
</dbReference>
<proteinExistence type="inferred from homology"/>
<dbReference type="Gene3D" id="2.40.160.200">
    <property type="entry name" value="LURP1-related"/>
    <property type="match status" value="1"/>
</dbReference>
<dbReference type="Proteomes" id="UP001341840">
    <property type="component" value="Unassembled WGS sequence"/>
</dbReference>
<gene>
    <name evidence="2" type="ORF">PIB30_009550</name>
</gene>
<dbReference type="SUPFAM" id="SSF54518">
    <property type="entry name" value="Tubby C-terminal domain-like"/>
    <property type="match status" value="1"/>
</dbReference>
<dbReference type="EMBL" id="JASCZI010271882">
    <property type="protein sequence ID" value="MED6216664.1"/>
    <property type="molecule type" value="Genomic_DNA"/>
</dbReference>
<evidence type="ECO:0000256" key="1">
    <source>
        <dbReference type="ARBA" id="ARBA00005437"/>
    </source>
</evidence>
<evidence type="ECO:0000313" key="3">
    <source>
        <dbReference type="Proteomes" id="UP001341840"/>
    </source>
</evidence>
<dbReference type="Pfam" id="PF04525">
    <property type="entry name" value="LOR"/>
    <property type="match status" value="1"/>
</dbReference>